<reference evidence="1" key="1">
    <citation type="submission" date="2019-10" db="EMBL/GenBank/DDBJ databases">
        <authorList>
            <consortium name="DOE Joint Genome Institute"/>
            <person name="Kuo A."/>
            <person name="Miyauchi S."/>
            <person name="Kiss E."/>
            <person name="Drula E."/>
            <person name="Kohler A."/>
            <person name="Sanchez-Garcia M."/>
            <person name="Andreopoulos B."/>
            <person name="Barry K.W."/>
            <person name="Bonito G."/>
            <person name="Buee M."/>
            <person name="Carver A."/>
            <person name="Chen C."/>
            <person name="Cichocki N."/>
            <person name="Clum A."/>
            <person name="Culley D."/>
            <person name="Crous P.W."/>
            <person name="Fauchery L."/>
            <person name="Girlanda M."/>
            <person name="Hayes R."/>
            <person name="Keri Z."/>
            <person name="Labutti K."/>
            <person name="Lipzen A."/>
            <person name="Lombard V."/>
            <person name="Magnuson J."/>
            <person name="Maillard F."/>
            <person name="Morin E."/>
            <person name="Murat C."/>
            <person name="Nolan M."/>
            <person name="Ohm R."/>
            <person name="Pangilinan J."/>
            <person name="Pereira M."/>
            <person name="Perotto S."/>
            <person name="Peter M."/>
            <person name="Riley R."/>
            <person name="Sitrit Y."/>
            <person name="Stielow B."/>
            <person name="Szollosi G."/>
            <person name="Zifcakova L."/>
            <person name="Stursova M."/>
            <person name="Spatafora J.W."/>
            <person name="Tedersoo L."/>
            <person name="Vaario L.-M."/>
            <person name="Yamada A."/>
            <person name="Yan M."/>
            <person name="Wang P."/>
            <person name="Xu J."/>
            <person name="Bruns T."/>
            <person name="Baldrian P."/>
            <person name="Vilgalys R."/>
            <person name="Henrissat B."/>
            <person name="Grigoriev I.V."/>
            <person name="Hibbett D."/>
            <person name="Nagy L.G."/>
            <person name="Martin F.M."/>
        </authorList>
    </citation>
    <scope>NUCLEOTIDE SEQUENCE</scope>
    <source>
        <strain evidence="1">P2</strain>
    </source>
</reference>
<name>A0ACB6ZFD1_THEGA</name>
<evidence type="ECO:0000313" key="2">
    <source>
        <dbReference type="Proteomes" id="UP000886501"/>
    </source>
</evidence>
<keyword evidence="2" id="KW-1185">Reference proteome</keyword>
<protein>
    <submittedName>
        <fullName evidence="1">Uncharacterized protein</fullName>
    </submittedName>
</protein>
<gene>
    <name evidence="1" type="ORF">BDM02DRAFT_3096895</name>
</gene>
<dbReference type="Proteomes" id="UP000886501">
    <property type="component" value="Unassembled WGS sequence"/>
</dbReference>
<dbReference type="EMBL" id="MU118017">
    <property type="protein sequence ID" value="KAF9648257.1"/>
    <property type="molecule type" value="Genomic_DNA"/>
</dbReference>
<evidence type="ECO:0000313" key="1">
    <source>
        <dbReference type="EMBL" id="KAF9648257.1"/>
    </source>
</evidence>
<reference evidence="1" key="2">
    <citation type="journal article" date="2020" name="Nat. Commun.">
        <title>Large-scale genome sequencing of mycorrhizal fungi provides insights into the early evolution of symbiotic traits.</title>
        <authorList>
            <person name="Miyauchi S."/>
            <person name="Kiss E."/>
            <person name="Kuo A."/>
            <person name="Drula E."/>
            <person name="Kohler A."/>
            <person name="Sanchez-Garcia M."/>
            <person name="Morin E."/>
            <person name="Andreopoulos B."/>
            <person name="Barry K.W."/>
            <person name="Bonito G."/>
            <person name="Buee M."/>
            <person name="Carver A."/>
            <person name="Chen C."/>
            <person name="Cichocki N."/>
            <person name="Clum A."/>
            <person name="Culley D."/>
            <person name="Crous P.W."/>
            <person name="Fauchery L."/>
            <person name="Girlanda M."/>
            <person name="Hayes R.D."/>
            <person name="Keri Z."/>
            <person name="LaButti K."/>
            <person name="Lipzen A."/>
            <person name="Lombard V."/>
            <person name="Magnuson J."/>
            <person name="Maillard F."/>
            <person name="Murat C."/>
            <person name="Nolan M."/>
            <person name="Ohm R.A."/>
            <person name="Pangilinan J."/>
            <person name="Pereira M.F."/>
            <person name="Perotto S."/>
            <person name="Peter M."/>
            <person name="Pfister S."/>
            <person name="Riley R."/>
            <person name="Sitrit Y."/>
            <person name="Stielow J.B."/>
            <person name="Szollosi G."/>
            <person name="Zifcakova L."/>
            <person name="Stursova M."/>
            <person name="Spatafora J.W."/>
            <person name="Tedersoo L."/>
            <person name="Vaario L.M."/>
            <person name="Yamada A."/>
            <person name="Yan M."/>
            <person name="Wang P."/>
            <person name="Xu J."/>
            <person name="Bruns T."/>
            <person name="Baldrian P."/>
            <person name="Vilgalys R."/>
            <person name="Dunand C."/>
            <person name="Henrissat B."/>
            <person name="Grigoriev I.V."/>
            <person name="Hibbett D."/>
            <person name="Nagy L.G."/>
            <person name="Martin F.M."/>
        </authorList>
    </citation>
    <scope>NUCLEOTIDE SEQUENCE</scope>
    <source>
        <strain evidence="1">P2</strain>
    </source>
</reference>
<accession>A0ACB6ZFD1</accession>
<comment type="caution">
    <text evidence="1">The sequence shown here is derived from an EMBL/GenBank/DDBJ whole genome shotgun (WGS) entry which is preliminary data.</text>
</comment>
<organism evidence="1 2">
    <name type="scientific">Thelephora ganbajun</name>
    <name type="common">Ganba fungus</name>
    <dbReference type="NCBI Taxonomy" id="370292"/>
    <lineage>
        <taxon>Eukaryota</taxon>
        <taxon>Fungi</taxon>
        <taxon>Dikarya</taxon>
        <taxon>Basidiomycota</taxon>
        <taxon>Agaricomycotina</taxon>
        <taxon>Agaricomycetes</taxon>
        <taxon>Thelephorales</taxon>
        <taxon>Thelephoraceae</taxon>
        <taxon>Thelephora</taxon>
    </lineage>
</organism>
<proteinExistence type="predicted"/>
<feature type="non-terminal residue" evidence="1">
    <location>
        <position position="1"/>
    </location>
</feature>
<sequence>HHDWFTTALSSFLCFGLVVSYLPQHLRIILAKSSEGFSPWFLLLGSTSCASGMLNLFVKQWDVVKCCKYISAGSCLESSLGIIQTFIQWFFFTIILALYMIYYPQNLKYIEVYANDGRETGRNRQLKITKVKTDNWSLSITLSWVVFIHIVFVVFVTFYLLGTTVPGESLTQLELWATFLGVSSATLAALQYAPQIVHTYRMKLVGALSIPMMLIQTPGAIFMVLSIALRPGTNWTSWVTYAVAGIMQGMLLAMCIIWKLRQSKLRIDDFGNSLDAGYDVVGGITISGANTDSGTSLPSTPADSDIDEMLLDPSTEPSERTPLLPNPDASQRKWWQRN</sequence>